<gene>
    <name evidence="7" type="ORF">ZIOFF_011369</name>
</gene>
<reference evidence="7 8" key="1">
    <citation type="submission" date="2020-08" db="EMBL/GenBank/DDBJ databases">
        <title>Plant Genome Project.</title>
        <authorList>
            <person name="Zhang R.-G."/>
        </authorList>
    </citation>
    <scope>NUCLEOTIDE SEQUENCE [LARGE SCALE GENOMIC DNA]</scope>
    <source>
        <tissue evidence="7">Rhizome</tissue>
    </source>
</reference>
<dbReference type="GO" id="GO:0005506">
    <property type="term" value="F:iron ion binding"/>
    <property type="evidence" value="ECO:0007669"/>
    <property type="project" value="InterPro"/>
</dbReference>
<dbReference type="PANTHER" id="PTHR24014:SF4">
    <property type="entry name" value="2-OXOGLUTARATE AND IRON-DEPENDENT OXYGENASE DOMAIN-CONTAINING PROTEIN 2"/>
    <property type="match status" value="1"/>
</dbReference>
<keyword evidence="8" id="KW-1185">Reference proteome</keyword>
<protein>
    <recommendedName>
        <fullName evidence="6">Prolyl 4-hydroxylase alpha subunit domain-containing protein</fullName>
    </recommendedName>
</protein>
<evidence type="ECO:0000256" key="1">
    <source>
        <dbReference type="ARBA" id="ARBA00001961"/>
    </source>
</evidence>
<evidence type="ECO:0000313" key="7">
    <source>
        <dbReference type="EMBL" id="KAG6529173.1"/>
    </source>
</evidence>
<name>A0A8J5LSW7_ZINOF</name>
<evidence type="ECO:0000259" key="6">
    <source>
        <dbReference type="SMART" id="SM00702"/>
    </source>
</evidence>
<comment type="cofactor">
    <cofactor evidence="1">
        <name>L-ascorbate</name>
        <dbReference type="ChEBI" id="CHEBI:38290"/>
    </cofactor>
</comment>
<keyword evidence="2" id="KW-0847">Vitamin C</keyword>
<accession>A0A8J5LSW7</accession>
<evidence type="ECO:0000313" key="8">
    <source>
        <dbReference type="Proteomes" id="UP000734854"/>
    </source>
</evidence>
<feature type="region of interest" description="Disordered" evidence="5">
    <location>
        <begin position="1"/>
        <end position="54"/>
    </location>
</feature>
<dbReference type="InterPro" id="IPR006620">
    <property type="entry name" value="Pro_4_hyd_alph"/>
</dbReference>
<organism evidence="7 8">
    <name type="scientific">Zingiber officinale</name>
    <name type="common">Ginger</name>
    <name type="synonym">Amomum zingiber</name>
    <dbReference type="NCBI Taxonomy" id="94328"/>
    <lineage>
        <taxon>Eukaryota</taxon>
        <taxon>Viridiplantae</taxon>
        <taxon>Streptophyta</taxon>
        <taxon>Embryophyta</taxon>
        <taxon>Tracheophyta</taxon>
        <taxon>Spermatophyta</taxon>
        <taxon>Magnoliopsida</taxon>
        <taxon>Liliopsida</taxon>
        <taxon>Zingiberales</taxon>
        <taxon>Zingiberaceae</taxon>
        <taxon>Zingiber</taxon>
    </lineage>
</organism>
<dbReference type="Proteomes" id="UP000734854">
    <property type="component" value="Unassembled WGS sequence"/>
</dbReference>
<comment type="caution">
    <text evidence="7">The sequence shown here is derived from an EMBL/GenBank/DDBJ whole genome shotgun (WGS) entry which is preliminary data.</text>
</comment>
<dbReference type="Pfam" id="PF25238">
    <property type="entry name" value="OGFOD2-like"/>
    <property type="match status" value="1"/>
</dbReference>
<keyword evidence="3" id="KW-0223">Dioxygenase</keyword>
<dbReference type="EMBL" id="JACMSC010000003">
    <property type="protein sequence ID" value="KAG6529173.1"/>
    <property type="molecule type" value="Genomic_DNA"/>
</dbReference>
<evidence type="ECO:0000256" key="4">
    <source>
        <dbReference type="ARBA" id="ARBA00023002"/>
    </source>
</evidence>
<dbReference type="GO" id="GO:0051213">
    <property type="term" value="F:dioxygenase activity"/>
    <property type="evidence" value="ECO:0007669"/>
    <property type="project" value="UniProtKB-KW"/>
</dbReference>
<keyword evidence="4" id="KW-0560">Oxidoreductase</keyword>
<proteinExistence type="predicted"/>
<feature type="domain" description="Prolyl 4-hydroxylase alpha subunit" evidence="6">
    <location>
        <begin position="159"/>
        <end position="323"/>
    </location>
</feature>
<evidence type="ECO:0000256" key="5">
    <source>
        <dbReference type="SAM" id="MobiDB-lite"/>
    </source>
</evidence>
<sequence>MSLDGAVDRRDGPLTGNGNGNGLAKGKAAPSKPTYADRRLRLNPNTEHKPERYDDVQSDFDPAIFSSLERHLPPSMLEVPRDVKVQFMKEILSRYLPEGERIRVQRHKEYRYKLMSSYQPLHKELYNLHPSAFFMPSFVKAINDNTDESFRNILSEPSPGIYTFSMLQPSFCEMLLDEVDNFEKWVNTIKFKIMRPNTMNKYGAVLDDFGLEAMLNKLMEEYISPMARVFFPEIGGSTLDSHHGFVVEYGKDKDVELGFHVDDSEVTLNVCLGKDFSGGQLFFRGVRCDKHVNTETQTEVCYYMVAIFARICLWKCMYSGAFHHSMKSLIILMSLVKLYFIWGVTDTELFPQLLDIESTCFCGVEDCDECSIQYHLKCASDTSRTHNTHENDTASLYMISSWHQIIDGNKQIISAKLTLSVFREMRKFQKDFSSWCGECRREKKERQRLSVATTKLTFLKGFGGAST</sequence>
<dbReference type="GO" id="GO:0031418">
    <property type="term" value="F:L-ascorbic acid binding"/>
    <property type="evidence" value="ECO:0007669"/>
    <property type="project" value="UniProtKB-KW"/>
</dbReference>
<dbReference type="GO" id="GO:0016705">
    <property type="term" value="F:oxidoreductase activity, acting on paired donors, with incorporation or reduction of molecular oxygen"/>
    <property type="evidence" value="ECO:0007669"/>
    <property type="project" value="InterPro"/>
</dbReference>
<evidence type="ECO:0000256" key="2">
    <source>
        <dbReference type="ARBA" id="ARBA00022896"/>
    </source>
</evidence>
<feature type="compositionally biased region" description="Basic and acidic residues" evidence="5">
    <location>
        <begin position="35"/>
        <end position="54"/>
    </location>
</feature>
<dbReference type="AlphaFoldDB" id="A0A8J5LSW7"/>
<evidence type="ECO:0000256" key="3">
    <source>
        <dbReference type="ARBA" id="ARBA00022964"/>
    </source>
</evidence>
<feature type="compositionally biased region" description="Basic and acidic residues" evidence="5">
    <location>
        <begin position="1"/>
        <end position="12"/>
    </location>
</feature>
<dbReference type="PANTHER" id="PTHR24014">
    <property type="entry name" value="2-OXOGLUTARATE AND IRON-DEPENDENT OXYGENASE DOMAIN-CONTAINING PROTEIN 2"/>
    <property type="match status" value="1"/>
</dbReference>
<dbReference type="SMART" id="SM00702">
    <property type="entry name" value="P4Hc"/>
    <property type="match status" value="1"/>
</dbReference>